<evidence type="ECO:0000256" key="1">
    <source>
        <dbReference type="ARBA" id="ARBA00022741"/>
    </source>
</evidence>
<evidence type="ECO:0000256" key="5">
    <source>
        <dbReference type="ARBA" id="ARBA00023163"/>
    </source>
</evidence>
<dbReference type="Gene3D" id="3.40.50.300">
    <property type="entry name" value="P-loop containing nucleotide triphosphate hydrolases"/>
    <property type="match status" value="1"/>
</dbReference>
<dbReference type="InterPro" id="IPR002078">
    <property type="entry name" value="Sigma_54_int"/>
</dbReference>
<dbReference type="PANTHER" id="PTHR32071:SF21">
    <property type="entry name" value="TRANSCRIPTIONAL REGULATORY PROTEIN FLGR"/>
    <property type="match status" value="1"/>
</dbReference>
<evidence type="ECO:0000256" key="4">
    <source>
        <dbReference type="ARBA" id="ARBA00023125"/>
    </source>
</evidence>
<keyword evidence="5" id="KW-0804">Transcription</keyword>
<evidence type="ECO:0000259" key="6">
    <source>
        <dbReference type="PROSITE" id="PS50045"/>
    </source>
</evidence>
<evidence type="ECO:0000256" key="3">
    <source>
        <dbReference type="ARBA" id="ARBA00023015"/>
    </source>
</evidence>
<name>A0A377F8S2_ECOLX</name>
<sequence length="219" mass="24831">MPLALQAKILRVLQEQQVERLGSNRQIKLNFRLIACTNKNLEQEVAAGRFREDLYYRLAVIPITMPPLRERLNDIIPLAESFIKKYSTVLVKNITLSESTPPGAAQLPLARNVRQLENAIQRGMILNRDGVIYPDALGLPETDVADRSELQWPVQPAVHIAETSDLGQHGRSAQYQYIADLMRKYQGNRSKIADLLGITPRALRYRLASMRKQGIEVFS</sequence>
<dbReference type="InterPro" id="IPR027417">
    <property type="entry name" value="P-loop_NTPase"/>
</dbReference>
<evidence type="ECO:0000313" key="7">
    <source>
        <dbReference type="EMBL" id="STN26457.1"/>
    </source>
</evidence>
<evidence type="ECO:0000256" key="2">
    <source>
        <dbReference type="ARBA" id="ARBA00022840"/>
    </source>
</evidence>
<dbReference type="GO" id="GO:0043565">
    <property type="term" value="F:sequence-specific DNA binding"/>
    <property type="evidence" value="ECO:0007669"/>
    <property type="project" value="InterPro"/>
</dbReference>
<dbReference type="PRINTS" id="PR01590">
    <property type="entry name" value="HTHFIS"/>
</dbReference>
<dbReference type="InterPro" id="IPR002197">
    <property type="entry name" value="HTH_Fis"/>
</dbReference>
<accession>A0A377F8S2</accession>
<dbReference type="SUPFAM" id="SSF52540">
    <property type="entry name" value="P-loop containing nucleoside triphosphate hydrolases"/>
    <property type="match status" value="1"/>
</dbReference>
<feature type="domain" description="Sigma-54 factor interaction" evidence="6">
    <location>
        <begin position="1"/>
        <end position="125"/>
    </location>
</feature>
<dbReference type="Gene3D" id="1.10.10.60">
    <property type="entry name" value="Homeodomain-like"/>
    <property type="match status" value="1"/>
</dbReference>
<dbReference type="Pfam" id="PF02954">
    <property type="entry name" value="HTH_8"/>
    <property type="match status" value="1"/>
</dbReference>
<keyword evidence="3" id="KW-0805">Transcription regulation</keyword>
<dbReference type="GO" id="GO:0005524">
    <property type="term" value="F:ATP binding"/>
    <property type="evidence" value="ECO:0007669"/>
    <property type="project" value="UniProtKB-KW"/>
</dbReference>
<dbReference type="InterPro" id="IPR009057">
    <property type="entry name" value="Homeodomain-like_sf"/>
</dbReference>
<dbReference type="SUPFAM" id="SSF46689">
    <property type="entry name" value="Homeodomain-like"/>
    <property type="match status" value="1"/>
</dbReference>
<reference evidence="7 8" key="1">
    <citation type="submission" date="2018-06" db="EMBL/GenBank/DDBJ databases">
        <authorList>
            <consortium name="Pathogen Informatics"/>
            <person name="Doyle S."/>
        </authorList>
    </citation>
    <scope>NUCLEOTIDE SEQUENCE [LARGE SCALE GENOMIC DNA]</scope>
    <source>
        <strain evidence="7 8">NCTC13148</strain>
    </source>
</reference>
<dbReference type="GO" id="GO:0006355">
    <property type="term" value="P:regulation of DNA-templated transcription"/>
    <property type="evidence" value="ECO:0007669"/>
    <property type="project" value="InterPro"/>
</dbReference>
<dbReference type="EMBL" id="UGET01000006">
    <property type="protein sequence ID" value="STN26457.1"/>
    <property type="molecule type" value="Genomic_DNA"/>
</dbReference>
<dbReference type="AlphaFoldDB" id="A0A377F8S2"/>
<dbReference type="Pfam" id="PF25601">
    <property type="entry name" value="AAA_lid_14"/>
    <property type="match status" value="1"/>
</dbReference>
<keyword evidence="2" id="KW-0067">ATP-binding</keyword>
<gene>
    <name evidence="7" type="primary">nifA_1</name>
    <name evidence="7" type="ORF">NCTC13148_06898</name>
</gene>
<organism evidence="7 8">
    <name type="scientific">Escherichia coli</name>
    <dbReference type="NCBI Taxonomy" id="562"/>
    <lineage>
        <taxon>Bacteria</taxon>
        <taxon>Pseudomonadati</taxon>
        <taxon>Pseudomonadota</taxon>
        <taxon>Gammaproteobacteria</taxon>
        <taxon>Enterobacterales</taxon>
        <taxon>Enterobacteriaceae</taxon>
        <taxon>Escherichia</taxon>
    </lineage>
</organism>
<dbReference type="Gene3D" id="1.10.8.60">
    <property type="match status" value="1"/>
</dbReference>
<evidence type="ECO:0000313" key="8">
    <source>
        <dbReference type="Proteomes" id="UP000254255"/>
    </source>
</evidence>
<dbReference type="Proteomes" id="UP000254255">
    <property type="component" value="Unassembled WGS sequence"/>
</dbReference>
<proteinExistence type="predicted"/>
<protein>
    <submittedName>
        <fullName evidence="7">Putative sigma-54 specific transcriptional regulator</fullName>
    </submittedName>
</protein>
<dbReference type="Pfam" id="PF00158">
    <property type="entry name" value="Sigma54_activat"/>
    <property type="match status" value="1"/>
</dbReference>
<dbReference type="PANTHER" id="PTHR32071">
    <property type="entry name" value="TRANSCRIPTIONAL REGULATORY PROTEIN"/>
    <property type="match status" value="1"/>
</dbReference>
<keyword evidence="4" id="KW-0238">DNA-binding</keyword>
<dbReference type="InterPro" id="IPR058031">
    <property type="entry name" value="AAA_lid_NorR"/>
</dbReference>
<dbReference type="PROSITE" id="PS50045">
    <property type="entry name" value="SIGMA54_INTERACT_4"/>
    <property type="match status" value="1"/>
</dbReference>
<keyword evidence="1" id="KW-0547">Nucleotide-binding</keyword>